<keyword evidence="1" id="KW-0614">Plasmid</keyword>
<dbReference type="HOGENOM" id="CLU_2286034_0_0_12"/>
<name>W5SJQ5_9SPIR</name>
<protein>
    <submittedName>
        <fullName evidence="1">Uncharacterized protein</fullName>
    </submittedName>
</protein>
<evidence type="ECO:0000313" key="1">
    <source>
        <dbReference type="EMBL" id="AHH07145.1"/>
    </source>
</evidence>
<dbReference type="EMBL" id="CP004303">
    <property type="protein sequence ID" value="AHH07145.1"/>
    <property type="molecule type" value="Genomic_DNA"/>
</dbReference>
<accession>W5SJQ5</accession>
<gene>
    <name evidence="1" type="ORF">BCD_1079</name>
</gene>
<dbReference type="AlphaFoldDB" id="W5SJQ5"/>
<organism evidence="1">
    <name type="scientific">Borrelia crocidurae DOU</name>
    <dbReference type="NCBI Taxonomy" id="1293575"/>
    <lineage>
        <taxon>Bacteria</taxon>
        <taxon>Pseudomonadati</taxon>
        <taxon>Spirochaetota</taxon>
        <taxon>Spirochaetia</taxon>
        <taxon>Spirochaetales</taxon>
        <taxon>Borreliaceae</taxon>
        <taxon>Borrelia</taxon>
    </lineage>
</organism>
<proteinExistence type="predicted"/>
<sequence>MLPCNKVTKFFKFFIKNYIKVRGFYFIMKDIKFPKKKKGFRDEEMEMEVFIAQVDANIEAMDREFKEFQRKYGADKSFEDWIEYEEKERRIKEEKIQLRVENLSARFAKKLNAKVVNK</sequence>
<geneLocation type="plasmid" evidence="1">
    <name>unnamed</name>
</geneLocation>
<reference evidence="1" key="1">
    <citation type="submission" date="2013-02" db="EMBL/GenBank/DDBJ databases">
        <title>Comparative genomics of Borrelia species.</title>
        <authorList>
            <person name="Schwan T.G."/>
            <person name="Raffel S.J."/>
            <person name="Porcella S.F."/>
        </authorList>
    </citation>
    <scope>NUCLEOTIDE SEQUENCE</scope>
    <source>
        <strain evidence="1">DOU</strain>
        <plasmid evidence="1">unnamed</plasmid>
    </source>
</reference>